<feature type="compositionally biased region" description="Low complexity" evidence="1">
    <location>
        <begin position="193"/>
        <end position="210"/>
    </location>
</feature>
<feature type="chain" id="PRO_5021885414" evidence="2">
    <location>
        <begin position="22"/>
        <end position="246"/>
    </location>
</feature>
<proteinExistence type="predicted"/>
<name>A0A517Q9F1_9PLAN</name>
<gene>
    <name evidence="3" type="ORF">Enr10x_35970</name>
</gene>
<protein>
    <submittedName>
        <fullName evidence="3">Uncharacterized protein</fullName>
    </submittedName>
</protein>
<reference evidence="3 4" key="1">
    <citation type="submission" date="2019-03" db="EMBL/GenBank/DDBJ databases">
        <title>Deep-cultivation of Planctomycetes and their phenomic and genomic characterization uncovers novel biology.</title>
        <authorList>
            <person name="Wiegand S."/>
            <person name="Jogler M."/>
            <person name="Boedeker C."/>
            <person name="Pinto D."/>
            <person name="Vollmers J."/>
            <person name="Rivas-Marin E."/>
            <person name="Kohn T."/>
            <person name="Peeters S.H."/>
            <person name="Heuer A."/>
            <person name="Rast P."/>
            <person name="Oberbeckmann S."/>
            <person name="Bunk B."/>
            <person name="Jeske O."/>
            <person name="Meyerdierks A."/>
            <person name="Storesund J.E."/>
            <person name="Kallscheuer N."/>
            <person name="Luecker S."/>
            <person name="Lage O.M."/>
            <person name="Pohl T."/>
            <person name="Merkel B.J."/>
            <person name="Hornburger P."/>
            <person name="Mueller R.-W."/>
            <person name="Bruemmer F."/>
            <person name="Labrenz M."/>
            <person name="Spormann A.M."/>
            <person name="Op den Camp H."/>
            <person name="Overmann J."/>
            <person name="Amann R."/>
            <person name="Jetten M.S.M."/>
            <person name="Mascher T."/>
            <person name="Medema M.H."/>
            <person name="Devos D.P."/>
            <person name="Kaster A.-K."/>
            <person name="Ovreas L."/>
            <person name="Rohde M."/>
            <person name="Galperin M.Y."/>
            <person name="Jogler C."/>
        </authorList>
    </citation>
    <scope>NUCLEOTIDE SEQUENCE [LARGE SCALE GENOMIC DNA]</scope>
    <source>
        <strain evidence="3 4">Enr10</strain>
    </source>
</reference>
<evidence type="ECO:0000313" key="3">
    <source>
        <dbReference type="EMBL" id="QDT28257.1"/>
    </source>
</evidence>
<keyword evidence="4" id="KW-1185">Reference proteome</keyword>
<evidence type="ECO:0000313" key="4">
    <source>
        <dbReference type="Proteomes" id="UP000315647"/>
    </source>
</evidence>
<keyword evidence="2" id="KW-0732">Signal</keyword>
<dbReference type="AlphaFoldDB" id="A0A517Q9F1"/>
<evidence type="ECO:0000256" key="2">
    <source>
        <dbReference type="SAM" id="SignalP"/>
    </source>
</evidence>
<evidence type="ECO:0000256" key="1">
    <source>
        <dbReference type="SAM" id="MobiDB-lite"/>
    </source>
</evidence>
<dbReference type="RefSeq" id="WP_145450822.1">
    <property type="nucleotide sequence ID" value="NZ_CP037421.1"/>
</dbReference>
<organism evidence="3 4">
    <name type="scientific">Gimesia panareensis</name>
    <dbReference type="NCBI Taxonomy" id="2527978"/>
    <lineage>
        <taxon>Bacteria</taxon>
        <taxon>Pseudomonadati</taxon>
        <taxon>Planctomycetota</taxon>
        <taxon>Planctomycetia</taxon>
        <taxon>Planctomycetales</taxon>
        <taxon>Planctomycetaceae</taxon>
        <taxon>Gimesia</taxon>
    </lineage>
</organism>
<sequence precursor="true">MNSLLKLSVGILLCLPLTGCAGPGYYDPATGMICGGEMYGPTKFMDDIRCSLSKHRAQRMQKLCGNCCDPCNTCDPCGSCNPCGGCRKHGFGKKLGSTLASGTFSYGGYDEGAMETYPMESYPTPGFTPQSSCPTCGPQGGQTYEMPQTYGAPQTYEGDSGTYYEGFVPEGNSVPAGPSTVVPQKIAPTPDQGPKGAIGKPAPAPAAEEPMSSVPPSMLYAPTTIPNSAQPHQKNRPVQWVPAQIH</sequence>
<dbReference type="Proteomes" id="UP000315647">
    <property type="component" value="Chromosome"/>
</dbReference>
<accession>A0A517Q9F1</accession>
<feature type="region of interest" description="Disordered" evidence="1">
    <location>
        <begin position="184"/>
        <end position="246"/>
    </location>
</feature>
<feature type="signal peptide" evidence="2">
    <location>
        <begin position="1"/>
        <end position="21"/>
    </location>
</feature>
<dbReference type="EMBL" id="CP037421">
    <property type="protein sequence ID" value="QDT28257.1"/>
    <property type="molecule type" value="Genomic_DNA"/>
</dbReference>